<dbReference type="Proteomes" id="UP000095767">
    <property type="component" value="Unassembled WGS sequence"/>
</dbReference>
<name>A0A1E5VBH7_9POAL</name>
<dbReference type="AlphaFoldDB" id="A0A1E5VBH7"/>
<keyword evidence="2" id="KW-1185">Reference proteome</keyword>
<proteinExistence type="predicted"/>
<reference evidence="1 2" key="1">
    <citation type="submission" date="2016-09" db="EMBL/GenBank/DDBJ databases">
        <title>The draft genome of Dichanthelium oligosanthes: A C3 panicoid grass species.</title>
        <authorList>
            <person name="Studer A.J."/>
            <person name="Schnable J.C."/>
            <person name="Brutnell T.P."/>
        </authorList>
    </citation>
    <scope>NUCLEOTIDE SEQUENCE [LARGE SCALE GENOMIC DNA]</scope>
    <source>
        <strain evidence="2">cv. Kellogg 1175</strain>
        <tissue evidence="1">Leaf</tissue>
    </source>
</reference>
<organism evidence="1 2">
    <name type="scientific">Dichanthelium oligosanthes</name>
    <dbReference type="NCBI Taxonomy" id="888268"/>
    <lineage>
        <taxon>Eukaryota</taxon>
        <taxon>Viridiplantae</taxon>
        <taxon>Streptophyta</taxon>
        <taxon>Embryophyta</taxon>
        <taxon>Tracheophyta</taxon>
        <taxon>Spermatophyta</taxon>
        <taxon>Magnoliopsida</taxon>
        <taxon>Liliopsida</taxon>
        <taxon>Poales</taxon>
        <taxon>Poaceae</taxon>
        <taxon>PACMAD clade</taxon>
        <taxon>Panicoideae</taxon>
        <taxon>Panicodae</taxon>
        <taxon>Paniceae</taxon>
        <taxon>Dichantheliinae</taxon>
        <taxon>Dichanthelium</taxon>
    </lineage>
</organism>
<gene>
    <name evidence="1" type="ORF">BAE44_0016480</name>
</gene>
<comment type="caution">
    <text evidence="1">The sequence shown here is derived from an EMBL/GenBank/DDBJ whole genome shotgun (WGS) entry which is preliminary data.</text>
</comment>
<evidence type="ECO:0000313" key="1">
    <source>
        <dbReference type="EMBL" id="OEL22502.1"/>
    </source>
</evidence>
<sequence length="67" mass="7546">MSASSFHRPCLGSFSCFHGEKEKRKQEKRPPLNGHALTGVHITHRIEELYHEAARRLPLGEIPDLAG</sequence>
<evidence type="ECO:0000313" key="2">
    <source>
        <dbReference type="Proteomes" id="UP000095767"/>
    </source>
</evidence>
<dbReference type="EMBL" id="LWDX02045160">
    <property type="protein sequence ID" value="OEL22502.1"/>
    <property type="molecule type" value="Genomic_DNA"/>
</dbReference>
<accession>A0A1E5VBH7</accession>
<protein>
    <submittedName>
        <fullName evidence="1">Uncharacterized protein</fullName>
    </submittedName>
</protein>